<evidence type="ECO:0000313" key="1">
    <source>
        <dbReference type="EMBL" id="AES70456.1"/>
    </source>
</evidence>
<reference evidence="1 3" key="2">
    <citation type="journal article" date="2014" name="BMC Genomics">
        <title>An improved genome release (version Mt4.0) for the model legume Medicago truncatula.</title>
        <authorList>
            <person name="Tang H."/>
            <person name="Krishnakumar V."/>
            <person name="Bidwell S."/>
            <person name="Rosen B."/>
            <person name="Chan A."/>
            <person name="Zhou S."/>
            <person name="Gentzbittel L."/>
            <person name="Childs K.L."/>
            <person name="Yandell M."/>
            <person name="Gundlach H."/>
            <person name="Mayer K.F."/>
            <person name="Schwartz D.C."/>
            <person name="Town C.D."/>
        </authorList>
    </citation>
    <scope>GENOME REANNOTATION</scope>
    <source>
        <strain evidence="2 3">cv. Jemalong A17</strain>
    </source>
</reference>
<dbReference type="Proteomes" id="UP000002051">
    <property type="component" value="Chromosome 3"/>
</dbReference>
<organism evidence="1 3">
    <name type="scientific">Medicago truncatula</name>
    <name type="common">Barrel medic</name>
    <name type="synonym">Medicago tribuloides</name>
    <dbReference type="NCBI Taxonomy" id="3880"/>
    <lineage>
        <taxon>Eukaryota</taxon>
        <taxon>Viridiplantae</taxon>
        <taxon>Streptophyta</taxon>
        <taxon>Embryophyta</taxon>
        <taxon>Tracheophyta</taxon>
        <taxon>Spermatophyta</taxon>
        <taxon>Magnoliopsida</taxon>
        <taxon>eudicotyledons</taxon>
        <taxon>Gunneridae</taxon>
        <taxon>Pentapetalae</taxon>
        <taxon>rosids</taxon>
        <taxon>fabids</taxon>
        <taxon>Fabales</taxon>
        <taxon>Fabaceae</taxon>
        <taxon>Papilionoideae</taxon>
        <taxon>50 kb inversion clade</taxon>
        <taxon>NPAAA clade</taxon>
        <taxon>Hologalegina</taxon>
        <taxon>IRL clade</taxon>
        <taxon>Trifolieae</taxon>
        <taxon>Medicago</taxon>
    </lineage>
</organism>
<reference evidence="1 3" key="1">
    <citation type="journal article" date="2011" name="Nature">
        <title>The Medicago genome provides insight into the evolution of rhizobial symbioses.</title>
        <authorList>
            <person name="Young N.D."/>
            <person name="Debelle F."/>
            <person name="Oldroyd G.E."/>
            <person name="Geurts R."/>
            <person name="Cannon S.B."/>
            <person name="Udvardi M.K."/>
            <person name="Benedito V.A."/>
            <person name="Mayer K.F."/>
            <person name="Gouzy J."/>
            <person name="Schoof H."/>
            <person name="Van de Peer Y."/>
            <person name="Proost S."/>
            <person name="Cook D.R."/>
            <person name="Meyers B.C."/>
            <person name="Spannagl M."/>
            <person name="Cheung F."/>
            <person name="De Mita S."/>
            <person name="Krishnakumar V."/>
            <person name="Gundlach H."/>
            <person name="Zhou S."/>
            <person name="Mudge J."/>
            <person name="Bharti A.K."/>
            <person name="Murray J.D."/>
            <person name="Naoumkina M.A."/>
            <person name="Rosen B."/>
            <person name="Silverstein K.A."/>
            <person name="Tang H."/>
            <person name="Rombauts S."/>
            <person name="Zhao P.X."/>
            <person name="Zhou P."/>
            <person name="Barbe V."/>
            <person name="Bardou P."/>
            <person name="Bechner M."/>
            <person name="Bellec A."/>
            <person name="Berger A."/>
            <person name="Berges H."/>
            <person name="Bidwell S."/>
            <person name="Bisseling T."/>
            <person name="Choisne N."/>
            <person name="Couloux A."/>
            <person name="Denny R."/>
            <person name="Deshpande S."/>
            <person name="Dai X."/>
            <person name="Doyle J.J."/>
            <person name="Dudez A.M."/>
            <person name="Farmer A.D."/>
            <person name="Fouteau S."/>
            <person name="Franken C."/>
            <person name="Gibelin C."/>
            <person name="Gish J."/>
            <person name="Goldstein S."/>
            <person name="Gonzalez A.J."/>
            <person name="Green P.J."/>
            <person name="Hallab A."/>
            <person name="Hartog M."/>
            <person name="Hua A."/>
            <person name="Humphray S.J."/>
            <person name="Jeong D.H."/>
            <person name="Jing Y."/>
            <person name="Jocker A."/>
            <person name="Kenton S.M."/>
            <person name="Kim D.J."/>
            <person name="Klee K."/>
            <person name="Lai H."/>
            <person name="Lang C."/>
            <person name="Lin S."/>
            <person name="Macmil S.L."/>
            <person name="Magdelenat G."/>
            <person name="Matthews L."/>
            <person name="McCorrison J."/>
            <person name="Monaghan E.L."/>
            <person name="Mun J.H."/>
            <person name="Najar F.Z."/>
            <person name="Nicholson C."/>
            <person name="Noirot C."/>
            <person name="O'Bleness M."/>
            <person name="Paule C.R."/>
            <person name="Poulain J."/>
            <person name="Prion F."/>
            <person name="Qin B."/>
            <person name="Qu C."/>
            <person name="Retzel E.F."/>
            <person name="Riddle C."/>
            <person name="Sallet E."/>
            <person name="Samain S."/>
            <person name="Samson N."/>
            <person name="Sanders I."/>
            <person name="Saurat O."/>
            <person name="Scarpelli C."/>
            <person name="Schiex T."/>
            <person name="Segurens B."/>
            <person name="Severin A.J."/>
            <person name="Sherrier D.J."/>
            <person name="Shi R."/>
            <person name="Sims S."/>
            <person name="Singer S.R."/>
            <person name="Sinharoy S."/>
            <person name="Sterck L."/>
            <person name="Viollet A."/>
            <person name="Wang B.B."/>
            <person name="Wang K."/>
            <person name="Wang M."/>
            <person name="Wang X."/>
            <person name="Warfsmann J."/>
            <person name="Weissenbach J."/>
            <person name="White D.D."/>
            <person name="White J.D."/>
            <person name="Wiley G.B."/>
            <person name="Wincker P."/>
            <person name="Xing Y."/>
            <person name="Yang L."/>
            <person name="Yao Z."/>
            <person name="Ying F."/>
            <person name="Zhai J."/>
            <person name="Zhou L."/>
            <person name="Zuber A."/>
            <person name="Denarie J."/>
            <person name="Dixon R.A."/>
            <person name="May G.D."/>
            <person name="Schwartz D.C."/>
            <person name="Rogers J."/>
            <person name="Quetier F."/>
            <person name="Town C.D."/>
            <person name="Roe B.A."/>
        </authorList>
    </citation>
    <scope>NUCLEOTIDE SEQUENCE [LARGE SCALE GENOMIC DNA]</scope>
    <source>
        <strain evidence="1">A17</strain>
        <strain evidence="2 3">cv. Jemalong A17</strain>
    </source>
</reference>
<proteinExistence type="predicted"/>
<dbReference type="AlphaFoldDB" id="G7J1E3"/>
<reference evidence="2" key="3">
    <citation type="submission" date="2015-04" db="UniProtKB">
        <authorList>
            <consortium name="EnsemblPlants"/>
        </authorList>
    </citation>
    <scope>IDENTIFICATION</scope>
    <source>
        <strain evidence="2">cv. Jemalong A17</strain>
    </source>
</reference>
<sequence length="55" mass="6319">MMKAIGLDGRERESIMTLEAPEGKFMVDEDLLKKMKARRKKMNINSNQCKNDTCA</sequence>
<dbReference type="HOGENOM" id="CLU_3035366_0_0_1"/>
<protein>
    <submittedName>
        <fullName evidence="1 2">Uncharacterized protein</fullName>
    </submittedName>
</protein>
<evidence type="ECO:0000313" key="3">
    <source>
        <dbReference type="Proteomes" id="UP000002051"/>
    </source>
</evidence>
<dbReference type="PaxDb" id="3880-AES70456"/>
<name>G7J1E3_MEDTR</name>
<dbReference type="EnsemblPlants" id="AES70456">
    <property type="protein sequence ID" value="AES70456"/>
    <property type="gene ID" value="MTR_3g055460"/>
</dbReference>
<gene>
    <name evidence="1" type="ordered locus">MTR_3g055460</name>
</gene>
<keyword evidence="3" id="KW-1185">Reference proteome</keyword>
<accession>G7J1E3</accession>
<dbReference type="EMBL" id="CM001219">
    <property type="protein sequence ID" value="AES70456.1"/>
    <property type="molecule type" value="Genomic_DNA"/>
</dbReference>
<evidence type="ECO:0000313" key="2">
    <source>
        <dbReference type="EnsemblPlants" id="AES70456"/>
    </source>
</evidence>